<keyword evidence="4" id="KW-0853">WD repeat</keyword>
<accession>A0A2J8AE43</accession>
<dbReference type="OrthoDB" id="2096344at2759"/>
<feature type="compositionally biased region" description="Low complexity" evidence="5">
    <location>
        <begin position="1931"/>
        <end position="1942"/>
    </location>
</feature>
<dbReference type="Gene3D" id="3.90.230.10">
    <property type="entry name" value="Creatinase/methionine aminopeptidase superfamily"/>
    <property type="match status" value="1"/>
</dbReference>
<keyword evidence="2" id="KW-0833">Ubl conjugation pathway</keyword>
<dbReference type="GO" id="GO:0030674">
    <property type="term" value="F:protein-macromolecule adaptor activity"/>
    <property type="evidence" value="ECO:0007669"/>
    <property type="project" value="TreeGrafter"/>
</dbReference>
<dbReference type="GO" id="GO:0005634">
    <property type="term" value="C:nucleus"/>
    <property type="evidence" value="ECO:0007669"/>
    <property type="project" value="TreeGrafter"/>
</dbReference>
<comment type="caution">
    <text evidence="7">The sequence shown here is derived from an EMBL/GenBank/DDBJ whole genome shotgun (WGS) entry which is preliminary data.</text>
</comment>
<dbReference type="SMART" id="SM00320">
    <property type="entry name" value="WD40"/>
    <property type="match status" value="4"/>
</dbReference>
<dbReference type="PANTHER" id="PTHR22852:SF0">
    <property type="entry name" value="DENTICLELESS PROTEIN HOMOLOG"/>
    <property type="match status" value="1"/>
</dbReference>
<feature type="compositionally biased region" description="Low complexity" evidence="5">
    <location>
        <begin position="877"/>
        <end position="895"/>
    </location>
</feature>
<feature type="compositionally biased region" description="Low complexity" evidence="5">
    <location>
        <begin position="548"/>
        <end position="567"/>
    </location>
</feature>
<feature type="compositionally biased region" description="Low complexity" evidence="5">
    <location>
        <begin position="908"/>
        <end position="918"/>
    </location>
</feature>
<dbReference type="PROSITE" id="PS50294">
    <property type="entry name" value="WD_REPEATS_REGION"/>
    <property type="match status" value="1"/>
</dbReference>
<feature type="region of interest" description="Disordered" evidence="5">
    <location>
        <begin position="281"/>
        <end position="307"/>
    </location>
</feature>
<feature type="repeat" description="WD" evidence="4">
    <location>
        <begin position="150"/>
        <end position="183"/>
    </location>
</feature>
<feature type="region of interest" description="Disordered" evidence="5">
    <location>
        <begin position="1285"/>
        <end position="1448"/>
    </location>
</feature>
<evidence type="ECO:0000256" key="2">
    <source>
        <dbReference type="ARBA" id="ARBA00022786"/>
    </source>
</evidence>
<feature type="compositionally biased region" description="Low complexity" evidence="5">
    <location>
        <begin position="281"/>
        <end position="303"/>
    </location>
</feature>
<feature type="region of interest" description="Disordered" evidence="5">
    <location>
        <begin position="395"/>
        <end position="414"/>
    </location>
</feature>
<dbReference type="InterPro" id="IPR036322">
    <property type="entry name" value="WD40_repeat_dom_sf"/>
</dbReference>
<dbReference type="PANTHER" id="PTHR22852">
    <property type="entry name" value="LETHAL 2 DENTICLELESS PROTEIN RETINOIC ACID-REGULATED NUCLEAR MATRIX-ASSOCIATED PROTEIN"/>
    <property type="match status" value="1"/>
</dbReference>
<feature type="compositionally biased region" description="Gly residues" evidence="5">
    <location>
        <begin position="1321"/>
        <end position="1332"/>
    </location>
</feature>
<dbReference type="InterPro" id="IPR001680">
    <property type="entry name" value="WD40_rpt"/>
</dbReference>
<dbReference type="SUPFAM" id="SSF55920">
    <property type="entry name" value="Creatinase/aminopeptidase"/>
    <property type="match status" value="1"/>
</dbReference>
<feature type="region of interest" description="Disordered" evidence="5">
    <location>
        <begin position="1919"/>
        <end position="1948"/>
    </location>
</feature>
<dbReference type="PRINTS" id="PR00599">
    <property type="entry name" value="MAPEPTIDASE"/>
</dbReference>
<feature type="region of interest" description="Disordered" evidence="5">
    <location>
        <begin position="639"/>
        <end position="834"/>
    </location>
</feature>
<reference evidence="7 8" key="1">
    <citation type="journal article" date="2017" name="Mol. Biol. Evol.">
        <title>The 4-celled Tetrabaena socialis nuclear genome reveals the essential components for genetic control of cell number at the origin of multicellularity in the volvocine lineage.</title>
        <authorList>
            <person name="Featherston J."/>
            <person name="Arakaki Y."/>
            <person name="Hanschen E.R."/>
            <person name="Ferris P.J."/>
            <person name="Michod R.E."/>
            <person name="Olson B.J.S.C."/>
            <person name="Nozaki H."/>
            <person name="Durand P.M."/>
        </authorList>
    </citation>
    <scope>NUCLEOTIDE SEQUENCE [LARGE SCALE GENOMIC DNA]</scope>
    <source>
        <strain evidence="7 8">NIES-571</strain>
    </source>
</reference>
<comment type="pathway">
    <text evidence="1">Protein modification; protein ubiquitination.</text>
</comment>
<dbReference type="Gene3D" id="2.130.10.10">
    <property type="entry name" value="YVTN repeat-like/Quinoprotein amine dehydrogenase"/>
    <property type="match status" value="1"/>
</dbReference>
<feature type="compositionally biased region" description="Low complexity" evidence="5">
    <location>
        <begin position="1834"/>
        <end position="1853"/>
    </location>
</feature>
<evidence type="ECO:0000256" key="5">
    <source>
        <dbReference type="SAM" id="MobiDB-lite"/>
    </source>
</evidence>
<dbReference type="Pfam" id="PF00557">
    <property type="entry name" value="Peptidase_M24"/>
    <property type="match status" value="1"/>
</dbReference>
<feature type="region of interest" description="Disordered" evidence="5">
    <location>
        <begin position="1236"/>
        <end position="1262"/>
    </location>
</feature>
<evidence type="ECO:0000259" key="6">
    <source>
        <dbReference type="Pfam" id="PF00557"/>
    </source>
</evidence>
<evidence type="ECO:0000256" key="1">
    <source>
        <dbReference type="ARBA" id="ARBA00004906"/>
    </source>
</evidence>
<sequence>MDAFPRRGDRSITEGLLSREFGLRGYGAGRQRRELLECISFDAKPTTLYLPPALSTIGFPLVAKYTGSSGGHRQLLAVGGEEGYVTIASTERLEGLEEGSSSWRRAHWLCHKNTIFDLAWAKGDSVMYTASGHQEVGVWDTETARQLAAAQGHRGSVKSVAPLHSCEDVFATGSRDGRIALWDARCPAAAAATGSLAGVPLLSPVWSQEHAHARHPAAVARPGPHARDQAMPVTVTSVAFLPFSYVLASGSALDCVVKLWDMRMHGLPLCDLELPAAAAKGGRTGRASGAKGAADGPGAPGAPHEVSSLACPSRASVVGITHICASPAGKFPKSVCTSVNECVCHGIPDDRPLEEGDITNIDVTVYLDGFHGDTSRMFFVAPGRQPRPAAVAAAAAPMPAPAPVRGTPSTTRLTGRRFVQSRLNLQRATTPLPAPAATAAAAALGGASDRAISAAAAGAGAAAGGAEAARMGPAAGEPGLGPLLSAPGAAGTPGRAAGAQPLASPAPSSGGARRGGPAFSPALKRRQEQARAGAQEASPPGPGPEPAASPAASRLGGGAARAAPSPAAGFMPPGGGLLCGLEAAMVGLAQVRTQSPVTHQQRQGLDADQGGQQQQQQQPSDEPAAKRLAARFAAVGRGSAADGCAPPLPPSHSWPPASAHGTPNPAAQTALLPTPMMGQQHQPAAARSPDVDALGHSPTDSCGAQQHQPAAAAAAAAAARLPAVSPRGTPSAFHRARSRLGPFSPKRSAHSCGSGGTASSGSGGDPHSNGSGGQSRGSGARAGAGGAPQGVVTHILRGSPRPGSATDCPFSLPLTGPSPRARLPGPSHPEDLASAAADVGPVGRQLFSATPTAADWGLLRHTPSRTAHGGQPEHRPVAAPAWPAAQPPRSSAPGSFAHPAGPFSPRTRPASASGPFSPRGGGAGPFSPRGGAGGPFSPRSRPPPPPPSPIVFAIQDGEAVEPALRFRAENPDDTEPFEGPLDAHDQQRQQADGPAWAAVGWDAGGGWGGGSVRQGQASVGWANLGLLESGGAWDGAGGRRAQIALLGGDGAEVLEGGDGVAVGLEDDVEAGPEAEGLLLGRLALRAMGSGDSAAAEAEAGVGADLAVGGRGAVVAGGMVGLALGGEDEEEDWEEEDDEYGDKENTPPPEPLEEDEEAPPGGGEEHAHARHPAAVARPGPHARDQAMPVTVTSVAFLPFSYVLASGSALDCVVKLWDMRMHGLPLCDLELPAAAAKGGRTGRASGAKGAADGPGAPGAPHEVSSLACPSRASVVGITHICASPAARYASAGSPEGEGEGAVGGRRRELTPPRSERRACAGAGFAGDEGGGGPASGRRSHPGFGSAGGEGGGTPDGPQPSCDNPTPTKRPRTAYGSEAGDAADAPGSSARTPSPPRRSARQQQQHLAMGPPPPSATPARKPHRRAAPADAADEADAGCLGSPPPPGGITLPMSLRRAGGGGRRASLVAAAAAAPSAGTLGWESPLPKVGTASRTGGATPAEYRRRRAEEEREGEGGGVLSPFGFGLLSASPAAAARSGREGGGAAAASEGGVGRRQLPGGSRLGGGLGGGKEGFGGGARAAGTAAAAIQLLSMDHGVGGLGVGVRGREEGFGGIAGMEAGLLGGDGAGGLTLQCSMRSLSHAFDAQSQGGSTSVVPCTYPERGRGGVAPGALPGHGEESFVPCTYPEHAEEEAEEGQRGAGGPSGRQHHPHPHRAGWGWAPAEEERTAASPLHFGLGLAAQEQGGPGVAPLHGSTSIHLGGAAAAAALERHGSINFGNLFGALGGQQHAASRSAPAPPLGLSQGGLPTGLAAPARPGSPMLLDESSRCAPAPDRPAPAAAARPAADAPPASAAGRPEGRAGAGGAGAAAVGAARPGALQHRPAAAAGAAEAAAAAAVAHAGAQRNKQSTLLQCWGGGPGAMLPPAPRTGGGAAAPRPLGPTGLASPRYFR</sequence>
<feature type="region of interest" description="Disordered" evidence="5">
    <location>
        <begin position="1533"/>
        <end position="1566"/>
    </location>
</feature>
<feature type="compositionally biased region" description="Gly residues" evidence="5">
    <location>
        <begin position="753"/>
        <end position="788"/>
    </location>
</feature>
<dbReference type="InterPro" id="IPR051865">
    <property type="entry name" value="WD-repeat_CDT2_adapter"/>
</dbReference>
<feature type="region of interest" description="Disordered" evidence="5">
    <location>
        <begin position="479"/>
        <end position="567"/>
    </location>
</feature>
<evidence type="ECO:0000313" key="7">
    <source>
        <dbReference type="EMBL" id="PNH10784.1"/>
    </source>
</evidence>
<dbReference type="InterPro" id="IPR036005">
    <property type="entry name" value="Creatinase/aminopeptidase-like"/>
</dbReference>
<keyword evidence="8" id="KW-1185">Reference proteome</keyword>
<dbReference type="PROSITE" id="PS50082">
    <property type="entry name" value="WD_REPEATS_2"/>
    <property type="match status" value="2"/>
</dbReference>
<feature type="compositionally biased region" description="Low complexity" evidence="5">
    <location>
        <begin position="1236"/>
        <end position="1258"/>
    </location>
</feature>
<feature type="domain" description="Peptidase M24" evidence="6">
    <location>
        <begin position="330"/>
        <end position="381"/>
    </location>
</feature>
<evidence type="ECO:0000256" key="4">
    <source>
        <dbReference type="PROSITE-ProRule" id="PRU00221"/>
    </source>
</evidence>
<feature type="region of interest" description="Disordered" evidence="5">
    <location>
        <begin position="862"/>
        <end position="993"/>
    </location>
</feature>
<feature type="compositionally biased region" description="Pro residues" evidence="5">
    <location>
        <begin position="940"/>
        <end position="949"/>
    </location>
</feature>
<protein>
    <submittedName>
        <fullName evidence="7">Denticleless</fullName>
    </submittedName>
</protein>
<dbReference type="EMBL" id="PGGS01000046">
    <property type="protein sequence ID" value="PNH10784.1"/>
    <property type="molecule type" value="Genomic_DNA"/>
</dbReference>
<feature type="region of interest" description="Disordered" evidence="5">
    <location>
        <begin position="1472"/>
        <end position="1518"/>
    </location>
</feature>
<feature type="region of interest" description="Disordered" evidence="5">
    <location>
        <begin position="1686"/>
        <end position="1715"/>
    </location>
</feature>
<feature type="compositionally biased region" description="Low complexity" evidence="5">
    <location>
        <begin position="600"/>
        <end position="618"/>
    </location>
</feature>
<feature type="compositionally biased region" description="Low complexity" evidence="5">
    <location>
        <begin position="710"/>
        <end position="719"/>
    </location>
</feature>
<feature type="compositionally biased region" description="Polar residues" evidence="5">
    <location>
        <begin position="698"/>
        <end position="708"/>
    </location>
</feature>
<dbReference type="InterPro" id="IPR000994">
    <property type="entry name" value="Pept_M24"/>
</dbReference>
<feature type="repeat" description="WD" evidence="4">
    <location>
        <begin position="111"/>
        <end position="149"/>
    </location>
</feature>
<feature type="compositionally biased region" description="Gly residues" evidence="5">
    <location>
        <begin position="1342"/>
        <end position="1352"/>
    </location>
</feature>
<feature type="region of interest" description="Disordered" evidence="5">
    <location>
        <begin position="595"/>
        <end position="625"/>
    </location>
</feature>
<organism evidence="7 8">
    <name type="scientific">Tetrabaena socialis</name>
    <dbReference type="NCBI Taxonomy" id="47790"/>
    <lineage>
        <taxon>Eukaryota</taxon>
        <taxon>Viridiplantae</taxon>
        <taxon>Chlorophyta</taxon>
        <taxon>core chlorophytes</taxon>
        <taxon>Chlorophyceae</taxon>
        <taxon>CS clade</taxon>
        <taxon>Chlamydomonadales</taxon>
        <taxon>Tetrabaenaceae</taxon>
        <taxon>Tetrabaena</taxon>
    </lineage>
</organism>
<gene>
    <name evidence="7" type="ORF">TSOC_002427</name>
</gene>
<feature type="region of interest" description="Disordered" evidence="5">
    <location>
        <begin position="1787"/>
        <end position="1864"/>
    </location>
</feature>
<dbReference type="GO" id="GO:0043161">
    <property type="term" value="P:proteasome-mediated ubiquitin-dependent protein catabolic process"/>
    <property type="evidence" value="ECO:0007669"/>
    <property type="project" value="TreeGrafter"/>
</dbReference>
<name>A0A2J8AE43_9CHLO</name>
<feature type="region of interest" description="Disordered" evidence="5">
    <location>
        <begin position="1123"/>
        <end position="1182"/>
    </location>
</feature>
<feature type="compositionally biased region" description="Low complexity" evidence="5">
    <location>
        <begin position="479"/>
        <end position="499"/>
    </location>
</feature>
<dbReference type="InterPro" id="IPR015943">
    <property type="entry name" value="WD40/YVTN_repeat-like_dom_sf"/>
</dbReference>
<dbReference type="SUPFAM" id="SSF50978">
    <property type="entry name" value="WD40 repeat-like"/>
    <property type="match status" value="1"/>
</dbReference>
<feature type="compositionally biased region" description="Low complexity" evidence="5">
    <location>
        <begin position="1373"/>
        <end position="1389"/>
    </location>
</feature>
<dbReference type="InterPro" id="IPR001714">
    <property type="entry name" value="Pept_M24_MAP"/>
</dbReference>
<comment type="similarity">
    <text evidence="3">Belongs to the WD repeat cdt2 family.</text>
</comment>
<evidence type="ECO:0000313" key="8">
    <source>
        <dbReference type="Proteomes" id="UP000236333"/>
    </source>
</evidence>
<proteinExistence type="inferred from homology"/>
<feature type="compositionally biased region" description="Basic and acidic residues" evidence="5">
    <location>
        <begin position="1303"/>
        <end position="1316"/>
    </location>
</feature>
<evidence type="ECO:0000256" key="3">
    <source>
        <dbReference type="ARBA" id="ARBA00038344"/>
    </source>
</evidence>
<dbReference type="Proteomes" id="UP000236333">
    <property type="component" value="Unassembled WGS sequence"/>
</dbReference>
<dbReference type="Pfam" id="PF00400">
    <property type="entry name" value="WD40"/>
    <property type="match status" value="3"/>
</dbReference>
<feature type="compositionally biased region" description="Gly residues" evidence="5">
    <location>
        <begin position="919"/>
        <end position="934"/>
    </location>
</feature>
<feature type="compositionally biased region" description="Low complexity" evidence="5">
    <location>
        <begin position="1543"/>
        <end position="1558"/>
    </location>
</feature>
<feature type="compositionally biased region" description="Acidic residues" evidence="5">
    <location>
        <begin position="1125"/>
        <end position="1140"/>
    </location>
</feature>